<organism evidence="1 2">
    <name type="scientific">Phytophthora megakarya</name>
    <dbReference type="NCBI Taxonomy" id="4795"/>
    <lineage>
        <taxon>Eukaryota</taxon>
        <taxon>Sar</taxon>
        <taxon>Stramenopiles</taxon>
        <taxon>Oomycota</taxon>
        <taxon>Peronosporomycetes</taxon>
        <taxon>Peronosporales</taxon>
        <taxon>Peronosporaceae</taxon>
        <taxon>Phytophthora</taxon>
    </lineage>
</organism>
<reference evidence="2" key="1">
    <citation type="submission" date="2017-03" db="EMBL/GenBank/DDBJ databases">
        <title>Phytopthora megakarya and P. palmivora, two closely related causual agents of cacao black pod achieved similar genome size and gene model numbers by different mechanisms.</title>
        <authorList>
            <person name="Ali S."/>
            <person name="Shao J."/>
            <person name="Larry D.J."/>
            <person name="Kronmiller B."/>
            <person name="Shen D."/>
            <person name="Strem M.D."/>
            <person name="Melnick R.L."/>
            <person name="Guiltinan M.J."/>
            <person name="Tyler B.M."/>
            <person name="Meinhardt L.W."/>
            <person name="Bailey B.A."/>
        </authorList>
    </citation>
    <scope>NUCLEOTIDE SEQUENCE [LARGE SCALE GENOMIC DNA]</scope>
    <source>
        <strain evidence="2">zdho120</strain>
    </source>
</reference>
<evidence type="ECO:0000313" key="1">
    <source>
        <dbReference type="EMBL" id="OWZ24743.1"/>
    </source>
</evidence>
<dbReference type="Proteomes" id="UP000198211">
    <property type="component" value="Unassembled WGS sequence"/>
</dbReference>
<proteinExistence type="predicted"/>
<evidence type="ECO:0000313" key="2">
    <source>
        <dbReference type="Proteomes" id="UP000198211"/>
    </source>
</evidence>
<dbReference type="EMBL" id="NBNE01000004">
    <property type="protein sequence ID" value="OWZ24743.1"/>
    <property type="molecule type" value="Genomic_DNA"/>
</dbReference>
<gene>
    <name evidence="1" type="ORF">PHMEG_000181</name>
</gene>
<keyword evidence="2" id="KW-1185">Reference proteome</keyword>
<dbReference type="AlphaFoldDB" id="A0A225X4Q5"/>
<dbReference type="OrthoDB" id="89078at2759"/>
<dbReference type="STRING" id="4795.A0A225X4Q5"/>
<comment type="caution">
    <text evidence="1">The sequence shown here is derived from an EMBL/GenBank/DDBJ whole genome shotgun (WGS) entry which is preliminary data.</text>
</comment>
<protein>
    <submittedName>
        <fullName evidence="1">Uncharacterized protein</fullName>
    </submittedName>
</protein>
<sequence>MQRGTDEEKARGARTSCAKGIAEMEVALVDYVEENCLYILAQKQGMLRLDFGVYLSTSLISKKLCGSISTDYVILGHVRVEPETYNNEANIAKGRVFREALLAHEKKGPFIIYYDETNFNSTVNVHKDVPVLANALCSICRLQKGSIYFNVWCLQKLDWCNGCKRFFVYDLYDTVKALDVYKERFMGTTIVIILKNAPAHTQTERPVIDRDDLELLRLAPHSPIGCFSELDSKFKAYLAMNTHEMINLPYGEMTERCICMLKRAVDRGISSIDLHLVNKMACHCALSVAAAI</sequence>
<accession>A0A225X4Q5</accession>
<name>A0A225X4Q5_9STRA</name>